<organism evidence="1 2">
    <name type="scientific">Phocaeicola dorei</name>
    <dbReference type="NCBI Taxonomy" id="357276"/>
    <lineage>
        <taxon>Bacteria</taxon>
        <taxon>Pseudomonadati</taxon>
        <taxon>Bacteroidota</taxon>
        <taxon>Bacteroidia</taxon>
        <taxon>Bacteroidales</taxon>
        <taxon>Bacteroidaceae</taxon>
        <taxon>Phocaeicola</taxon>
    </lineage>
</organism>
<proteinExistence type="predicted"/>
<name>A0AAE4LTP3_9BACT</name>
<accession>A0AAE4LTP3</accession>
<reference evidence="1" key="1">
    <citation type="submission" date="2023-10" db="EMBL/GenBank/DDBJ databases">
        <title>Genome of Potential pathogenic bacteria in Crohn's disease.</title>
        <authorList>
            <person name="Rodriguez-Palacios A."/>
        </authorList>
    </citation>
    <scope>NUCLEOTIDE SEQUENCE</scope>
    <source>
        <strain evidence="1">CavFT-hAR62</strain>
    </source>
</reference>
<protein>
    <submittedName>
        <fullName evidence="1">Uncharacterized protein</fullName>
    </submittedName>
</protein>
<dbReference type="EMBL" id="JAWDEV010000010">
    <property type="protein sequence ID" value="MDU0270344.1"/>
    <property type="molecule type" value="Genomic_DNA"/>
</dbReference>
<gene>
    <name evidence="1" type="ORF">RVH45_10630</name>
</gene>
<evidence type="ECO:0000313" key="1">
    <source>
        <dbReference type="EMBL" id="MDU0270344.1"/>
    </source>
</evidence>
<dbReference type="Proteomes" id="UP001181086">
    <property type="component" value="Unassembled WGS sequence"/>
</dbReference>
<sequence>MTAQCRERLIYNGEEYYLATEPLASYLIKYDIRFIAPHTACWRGYIGSWLIEDNKLYLVDLKANISEGNKKFGADKEVGLDFLFPGQTKVFANWYSEVIRIPHGKMMKYVHQGYASLYEKELFLRFESGILVSYREEDNTHFYANKKRMEERNMSDLCEAIFGVKLQKKGNWLHNLFRHLHKLYRR</sequence>
<evidence type="ECO:0000313" key="2">
    <source>
        <dbReference type="Proteomes" id="UP001181086"/>
    </source>
</evidence>
<dbReference type="AlphaFoldDB" id="A0AAE4LTP3"/>
<comment type="caution">
    <text evidence="1">The sequence shown here is derived from an EMBL/GenBank/DDBJ whole genome shotgun (WGS) entry which is preliminary data.</text>
</comment>
<dbReference type="RefSeq" id="WP_004323153.1">
    <property type="nucleotide sequence ID" value="NZ_BAABZF010000001.1"/>
</dbReference>